<name>A0A223M9E5_MESHO</name>
<evidence type="ECO:0000313" key="2">
    <source>
        <dbReference type="EMBL" id="ASU14097.1"/>
    </source>
</evidence>
<dbReference type="Proteomes" id="UP000215452">
    <property type="component" value="Chromosome"/>
</dbReference>
<accession>A0A223M9E5</accession>
<evidence type="ECO:0000256" key="1">
    <source>
        <dbReference type="SAM" id="Coils"/>
    </source>
</evidence>
<sequence>MKNFELINLLNFGNVLVQPYENSNLKLKNIIEKTESRILNKFQDSEIRNKFIKQYGELIDSLDFFTYKQINYIFRLKIFKNQDQKNYFFQKIKKISDLYKQFKTINPNKSRRTKRSLFTERQRLTVESWIDKLQDAVNSLRSSSDKNYNNSVAMWATSSSIFLTAGFALLSILTGPIGVAASAAATATLAIGGTTIGITANEGKLSGEQYKDDARKAESLRQERENLKQILIDLKTEDGSSLEAEYYWKIKELVGRVNFIVKDLLDFSSLGFSSNAEQIYLYLLSSGY</sequence>
<feature type="coiled-coil region" evidence="1">
    <location>
        <begin position="210"/>
        <end position="237"/>
    </location>
</feature>
<dbReference type="EMBL" id="CP022714">
    <property type="protein sequence ID" value="ASU14097.1"/>
    <property type="molecule type" value="Genomic_DNA"/>
</dbReference>
<dbReference type="AlphaFoldDB" id="A0A223M9E5"/>
<keyword evidence="1" id="KW-0175">Coiled coil</keyword>
<dbReference type="RefSeq" id="WP_094521537.1">
    <property type="nucleotide sequence ID" value="NZ_CP079799.1"/>
</dbReference>
<gene>
    <name evidence="2" type="ORF">CIB43_00186</name>
</gene>
<protein>
    <submittedName>
        <fullName evidence="2">Uncharacterized protein</fullName>
    </submittedName>
</protein>
<reference evidence="2 3" key="1">
    <citation type="submission" date="2017-08" db="EMBL/GenBank/DDBJ databases">
        <title>The complete genome sequence of a Mycoplasma hyopneumoniae isolate in Korea.</title>
        <authorList>
            <person name="Han J."/>
            <person name="Lee N."/>
        </authorList>
    </citation>
    <scope>NUCLEOTIDE SEQUENCE [LARGE SCALE GENOMIC DNA]</scope>
    <source>
        <strain evidence="2 3">KM014</strain>
    </source>
</reference>
<proteinExistence type="predicted"/>
<evidence type="ECO:0000313" key="3">
    <source>
        <dbReference type="Proteomes" id="UP000215452"/>
    </source>
</evidence>
<organism evidence="2 3">
    <name type="scientific">Mesomycoplasma hyopneumoniae</name>
    <name type="common">Mycoplasma hyopneumoniae</name>
    <dbReference type="NCBI Taxonomy" id="2099"/>
    <lineage>
        <taxon>Bacteria</taxon>
        <taxon>Bacillati</taxon>
        <taxon>Mycoplasmatota</taxon>
        <taxon>Mycoplasmoidales</taxon>
        <taxon>Metamycoplasmataceae</taxon>
        <taxon>Mesomycoplasma</taxon>
    </lineage>
</organism>